<feature type="region of interest" description="Disordered" evidence="1">
    <location>
        <begin position="81"/>
        <end position="104"/>
    </location>
</feature>
<dbReference type="Proteomes" id="UP000078292">
    <property type="component" value="Unassembled WGS sequence"/>
</dbReference>
<dbReference type="InterPro" id="IPR035931">
    <property type="entry name" value="YlxR-like_sf"/>
</dbReference>
<comment type="caution">
    <text evidence="3">The sequence shown here is derived from an EMBL/GenBank/DDBJ whole genome shotgun (WGS) entry which is preliminary data.</text>
</comment>
<feature type="domain" description="YlxR" evidence="2">
    <location>
        <begin position="8"/>
        <end position="85"/>
    </location>
</feature>
<gene>
    <name evidence="3" type="ORF">A6F49_01620</name>
</gene>
<accession>A0A1B7LUZ7</accession>
<dbReference type="PANTHER" id="PTHR34215">
    <property type="entry name" value="BLL0784 PROTEIN"/>
    <property type="match status" value="1"/>
</dbReference>
<reference evidence="3 4" key="1">
    <citation type="submission" date="2016-04" db="EMBL/GenBank/DDBJ databases">
        <title>First whole genome shotgun sequence of the bacterium Enteractinococcus sp. strain UASWS1574.</title>
        <authorList>
            <person name="Crovadore J."/>
            <person name="Chablais R."/>
            <person name="Lefort F."/>
        </authorList>
    </citation>
    <scope>NUCLEOTIDE SEQUENCE [LARGE SCALE GENOMIC DNA]</scope>
    <source>
        <strain evidence="3 4">UASWS1574</strain>
    </source>
</reference>
<feature type="compositionally biased region" description="Polar residues" evidence="1">
    <location>
        <begin position="89"/>
        <end position="104"/>
    </location>
</feature>
<dbReference type="RefSeq" id="WP_043055645.1">
    <property type="nucleotide sequence ID" value="NZ_LXEY01000114.1"/>
</dbReference>
<dbReference type="EMBL" id="LXEY01000114">
    <property type="protein sequence ID" value="OAV51812.1"/>
    <property type="molecule type" value="Genomic_DNA"/>
</dbReference>
<dbReference type="SUPFAM" id="SSF64376">
    <property type="entry name" value="YlxR-like"/>
    <property type="match status" value="1"/>
</dbReference>
<evidence type="ECO:0000256" key="1">
    <source>
        <dbReference type="SAM" id="MobiDB-lite"/>
    </source>
</evidence>
<keyword evidence="4" id="KW-1185">Reference proteome</keyword>
<evidence type="ECO:0000259" key="2">
    <source>
        <dbReference type="Pfam" id="PF04296"/>
    </source>
</evidence>
<dbReference type="InterPro" id="IPR037465">
    <property type="entry name" value="YlxR"/>
</dbReference>
<sequence>MASHEPMRLCIGCRTRANTKNLVRVALDTTSDTRSLVLDERRVLPGRGAWLHPDPKCFSIALQKRAFARAFRRQVDTETLAHSLEQWPMGNTNTPNNDESGSEI</sequence>
<name>A0A1B7LUZ7_9MICC</name>
<dbReference type="STRING" id="1837282.A6F49_01620"/>
<dbReference type="AlphaFoldDB" id="A0A1B7LUZ7"/>
<evidence type="ECO:0000313" key="3">
    <source>
        <dbReference type="EMBL" id="OAV51812.1"/>
    </source>
</evidence>
<evidence type="ECO:0000313" key="4">
    <source>
        <dbReference type="Proteomes" id="UP000078292"/>
    </source>
</evidence>
<dbReference type="Pfam" id="PF04296">
    <property type="entry name" value="YlxR"/>
    <property type="match status" value="1"/>
</dbReference>
<dbReference type="OrthoDB" id="5244965at2"/>
<dbReference type="InterPro" id="IPR007393">
    <property type="entry name" value="YlxR_dom"/>
</dbReference>
<organism evidence="3 4">
    <name type="scientific">Enteractinococcus helveticum</name>
    <dbReference type="NCBI Taxonomy" id="1837282"/>
    <lineage>
        <taxon>Bacteria</taxon>
        <taxon>Bacillati</taxon>
        <taxon>Actinomycetota</taxon>
        <taxon>Actinomycetes</taxon>
        <taxon>Micrococcales</taxon>
        <taxon>Micrococcaceae</taxon>
    </lineage>
</organism>
<protein>
    <recommendedName>
        <fullName evidence="2">YlxR domain-containing protein</fullName>
    </recommendedName>
</protein>
<proteinExistence type="predicted"/>
<dbReference type="Gene3D" id="3.30.1230.10">
    <property type="entry name" value="YlxR-like"/>
    <property type="match status" value="1"/>
</dbReference>
<dbReference type="PANTHER" id="PTHR34215:SF1">
    <property type="entry name" value="YLXR DOMAIN-CONTAINING PROTEIN"/>
    <property type="match status" value="1"/>
</dbReference>